<dbReference type="PROSITE" id="PS51677">
    <property type="entry name" value="NODB"/>
    <property type="match status" value="1"/>
</dbReference>
<dbReference type="CDD" id="cd10918">
    <property type="entry name" value="CE4_NodB_like_5s_6s"/>
    <property type="match status" value="2"/>
</dbReference>
<dbReference type="InterPro" id="IPR011330">
    <property type="entry name" value="Glyco_hydro/deAcase_b/a-brl"/>
</dbReference>
<gene>
    <name evidence="4" type="ORF">ABQ292_09120</name>
</gene>
<dbReference type="PANTHER" id="PTHR34216">
    <property type="match status" value="1"/>
</dbReference>
<keyword evidence="1" id="KW-0732">Signal</keyword>
<dbReference type="RefSeq" id="WP_369205458.1">
    <property type="nucleotide sequence ID" value="NZ_JBFNXQ010000022.1"/>
</dbReference>
<organism evidence="4 5">
    <name type="scientific">Geodermatophilus maliterrae</name>
    <dbReference type="NCBI Taxonomy" id="3162531"/>
    <lineage>
        <taxon>Bacteria</taxon>
        <taxon>Bacillati</taxon>
        <taxon>Actinomycetota</taxon>
        <taxon>Actinomycetes</taxon>
        <taxon>Geodermatophilales</taxon>
        <taxon>Geodermatophilaceae</taxon>
        <taxon>Geodermatophilus</taxon>
    </lineage>
</organism>
<evidence type="ECO:0000259" key="3">
    <source>
        <dbReference type="PROSITE" id="PS51677"/>
    </source>
</evidence>
<dbReference type="InterPro" id="IPR051398">
    <property type="entry name" value="Polysacch_Deacetylase"/>
</dbReference>
<comment type="caution">
    <text evidence="4">The sequence shown here is derived from an EMBL/GenBank/DDBJ whole genome shotgun (WGS) entry which is preliminary data.</text>
</comment>
<dbReference type="Pfam" id="PF01522">
    <property type="entry name" value="Polysacc_deac_1"/>
    <property type="match status" value="2"/>
</dbReference>
<feature type="region of interest" description="Disordered" evidence="2">
    <location>
        <begin position="29"/>
        <end position="51"/>
    </location>
</feature>
<reference evidence="4 5" key="1">
    <citation type="submission" date="2024-06" db="EMBL/GenBank/DDBJ databases">
        <title>Draft genome sequence of Geodermatophilus badlandi, a novel member of the Geodermatophilaceae isolated from badland sedimentary rocks in the Red desert, Wyoming, USA.</title>
        <authorList>
            <person name="Ben Tekaya S."/>
            <person name="Nouioui I."/>
            <person name="Flores G.M."/>
            <person name="Shaal M.N."/>
            <person name="Bredoire F."/>
            <person name="Basile F."/>
            <person name="Van Diepen L."/>
            <person name="Ward N.L."/>
        </authorList>
    </citation>
    <scope>NUCLEOTIDE SEQUENCE [LARGE SCALE GENOMIC DNA]</scope>
    <source>
        <strain evidence="4 5">WL48A</strain>
    </source>
</reference>
<sequence>MPTRVLWTALLVVGLVAASSVWFLTRPSGSDTAGPVATDSPAQAGATEPGGGAAAGTVVSLTFNFGTVSQYDHARPLLRRHGVHGTFYVTPDRLDAGEGCCMSWQQARQLYREGDEIGSFSADGVDLTVPWSADPSEDYARKEEEVCAAHERLVRLGLDPQSFAYPAGAHTYDFPTLDRSLSDLVASCGYTSGRIIGGLSTDAAVSPVSSVALPPSDPYALPTPAETSTAPVTLADLQQAVVAGSGAAGHLVPLVFGEVCHAGAPSYAACMATRRPVEDTVLSDFLSWLAASGQPGGAPAGTTVQTVREVMGAQPPPPLPPPATIVSFTFDDGDLTQDLAGRILRDHGMQGTFYINTGRTDAEDPYHMSWDQVLRLHRDGNDIGGHTASHINLTDPAIPDPVKRDEVCRDHVRLQQMGLDPQSFAYPYGGLDEAAQALVQSCGYASGRSAGSVSPDGPVFAETVPPLNPFATMALDGPGGAAVEDPSTTAPAIPLTLDYLQRAVVSASDNGGGWVQVVLHHVCVSDAPDLATCMASEAPIEASTFSAFLDWLQHDAPDGTTVRTVREVMEDTA</sequence>
<evidence type="ECO:0000313" key="5">
    <source>
        <dbReference type="Proteomes" id="UP001560045"/>
    </source>
</evidence>
<dbReference type="PANTHER" id="PTHR34216:SF11">
    <property type="entry name" value="CHITOOLIGOSACCHARIDE DEACETYLASE"/>
    <property type="match status" value="1"/>
</dbReference>
<protein>
    <submittedName>
        <fullName evidence="4">Polysaccharide deacetylase family protein</fullName>
    </submittedName>
</protein>
<dbReference type="Gene3D" id="3.20.20.370">
    <property type="entry name" value="Glycoside hydrolase/deacetylase"/>
    <property type="match status" value="2"/>
</dbReference>
<dbReference type="SUPFAM" id="SSF88713">
    <property type="entry name" value="Glycoside hydrolase/deacetylase"/>
    <property type="match status" value="2"/>
</dbReference>
<dbReference type="InterPro" id="IPR002509">
    <property type="entry name" value="NODB_dom"/>
</dbReference>
<dbReference type="Proteomes" id="UP001560045">
    <property type="component" value="Unassembled WGS sequence"/>
</dbReference>
<name>A0ABV3XFQ8_9ACTN</name>
<evidence type="ECO:0000313" key="4">
    <source>
        <dbReference type="EMBL" id="MEX5718521.1"/>
    </source>
</evidence>
<evidence type="ECO:0000256" key="2">
    <source>
        <dbReference type="SAM" id="MobiDB-lite"/>
    </source>
</evidence>
<evidence type="ECO:0000256" key="1">
    <source>
        <dbReference type="ARBA" id="ARBA00022729"/>
    </source>
</evidence>
<feature type="domain" description="NodB homology" evidence="3">
    <location>
        <begin position="324"/>
        <end position="516"/>
    </location>
</feature>
<keyword evidence="5" id="KW-1185">Reference proteome</keyword>
<accession>A0ABV3XFQ8</accession>
<dbReference type="EMBL" id="JBFNXQ010000022">
    <property type="protein sequence ID" value="MEX5718521.1"/>
    <property type="molecule type" value="Genomic_DNA"/>
</dbReference>
<proteinExistence type="predicted"/>